<evidence type="ECO:0000313" key="2">
    <source>
        <dbReference type="Proteomes" id="UP000018144"/>
    </source>
</evidence>
<gene>
    <name evidence="1" type="ORF">PCON_04829</name>
</gene>
<dbReference type="Proteomes" id="UP000018144">
    <property type="component" value="Unassembled WGS sequence"/>
</dbReference>
<proteinExistence type="predicted"/>
<sequence length="75" mass="7864">MASPAHNSDVHLGSFVGCFLSVKCRYLQTPQSGIPPGTHTSHGVSSLFTIYHSPDHLLTQLTGPSLAPSDYAGLG</sequence>
<keyword evidence="2" id="KW-1185">Reference proteome</keyword>
<dbReference type="AlphaFoldDB" id="U4KVE7"/>
<evidence type="ECO:0000313" key="1">
    <source>
        <dbReference type="EMBL" id="CCX05242.1"/>
    </source>
</evidence>
<accession>U4KVE7</accession>
<protein>
    <submittedName>
        <fullName evidence="1">Uncharacterized protein</fullName>
    </submittedName>
</protein>
<name>U4KVE7_PYROM</name>
<dbReference type="EMBL" id="HF935239">
    <property type="protein sequence ID" value="CCX05242.1"/>
    <property type="molecule type" value="Genomic_DNA"/>
</dbReference>
<organism evidence="1 2">
    <name type="scientific">Pyronema omphalodes (strain CBS 100304)</name>
    <name type="common">Pyronema confluens</name>
    <dbReference type="NCBI Taxonomy" id="1076935"/>
    <lineage>
        <taxon>Eukaryota</taxon>
        <taxon>Fungi</taxon>
        <taxon>Dikarya</taxon>
        <taxon>Ascomycota</taxon>
        <taxon>Pezizomycotina</taxon>
        <taxon>Pezizomycetes</taxon>
        <taxon>Pezizales</taxon>
        <taxon>Pyronemataceae</taxon>
        <taxon>Pyronema</taxon>
    </lineage>
</organism>
<reference evidence="1 2" key="1">
    <citation type="journal article" date="2013" name="PLoS Genet.">
        <title>The genome and development-dependent transcriptomes of Pyronema confluens: a window into fungal evolution.</title>
        <authorList>
            <person name="Traeger S."/>
            <person name="Altegoer F."/>
            <person name="Freitag M."/>
            <person name="Gabaldon T."/>
            <person name="Kempken F."/>
            <person name="Kumar A."/>
            <person name="Marcet-Houben M."/>
            <person name="Poggeler S."/>
            <person name="Stajich J.E."/>
            <person name="Nowrousian M."/>
        </authorList>
    </citation>
    <scope>NUCLEOTIDE SEQUENCE [LARGE SCALE GENOMIC DNA]</scope>
    <source>
        <strain evidence="2">CBS 100304</strain>
        <tissue evidence="1">Vegetative mycelium</tissue>
    </source>
</reference>